<feature type="domain" description="Isochorismatase-like" evidence="3">
    <location>
        <begin position="25"/>
        <end position="168"/>
    </location>
</feature>
<dbReference type="GO" id="GO:0016787">
    <property type="term" value="F:hydrolase activity"/>
    <property type="evidence" value="ECO:0007669"/>
    <property type="project" value="UniProtKB-KW"/>
</dbReference>
<dbReference type="PANTHER" id="PTHR43540">
    <property type="entry name" value="PEROXYUREIDOACRYLATE/UREIDOACRYLATE AMIDOHYDROLASE-RELATED"/>
    <property type="match status" value="1"/>
</dbReference>
<feature type="region of interest" description="Disordered" evidence="2">
    <location>
        <begin position="1"/>
        <end position="21"/>
    </location>
</feature>
<accession>A0A1H4J4G8</accession>
<keyword evidence="1" id="KW-0378">Hydrolase</keyword>
<dbReference type="Gene3D" id="3.40.50.850">
    <property type="entry name" value="Isochorismatase-like"/>
    <property type="match status" value="1"/>
</dbReference>
<dbReference type="AlphaFoldDB" id="A0A1H4J4G8"/>
<proteinExistence type="predicted"/>
<evidence type="ECO:0000256" key="1">
    <source>
        <dbReference type="ARBA" id="ARBA00022801"/>
    </source>
</evidence>
<dbReference type="Proteomes" id="UP000183750">
    <property type="component" value="Unassembled WGS sequence"/>
</dbReference>
<dbReference type="InterPro" id="IPR036380">
    <property type="entry name" value="Isochorismatase-like_sf"/>
</dbReference>
<name>A0A1H4J4G8_9MICO</name>
<protein>
    <submittedName>
        <fullName evidence="4">Nicotinamidase-related amidase</fullName>
    </submittedName>
</protein>
<gene>
    <name evidence="4" type="ORF">SAMN04489807_0525</name>
</gene>
<evidence type="ECO:0000256" key="2">
    <source>
        <dbReference type="SAM" id="MobiDB-lite"/>
    </source>
</evidence>
<dbReference type="EMBL" id="FNSQ01000005">
    <property type="protein sequence ID" value="SEB40528.1"/>
    <property type="molecule type" value="Genomic_DNA"/>
</dbReference>
<dbReference type="SUPFAM" id="SSF52499">
    <property type="entry name" value="Isochorismatase-like hydrolases"/>
    <property type="match status" value="1"/>
</dbReference>
<evidence type="ECO:0000313" key="5">
    <source>
        <dbReference type="Proteomes" id="UP000183750"/>
    </source>
</evidence>
<sequence length="208" mass="22372">MTAQPLSSRTPDREDEQMDQNSPATALLVIDAQESFRQRPDEWAATANPGAIDNIIQLVAHARRRGDVVAWITHAEPGTAGVFDPARGFVRVMDELGPRDDELAVTKTTVNAFTSTDLEEQLRQLGVGQVVVCGIRTEQCCETTARVAADLGFEVLFVTDATTTSPIEAADGLSPVSGDDIMRRTESILSSRGFATVVRTADRVGVSA</sequence>
<organism evidence="4 5">
    <name type="scientific">Microbacterium hydrocarbonoxydans</name>
    <dbReference type="NCBI Taxonomy" id="273678"/>
    <lineage>
        <taxon>Bacteria</taxon>
        <taxon>Bacillati</taxon>
        <taxon>Actinomycetota</taxon>
        <taxon>Actinomycetes</taxon>
        <taxon>Micrococcales</taxon>
        <taxon>Microbacteriaceae</taxon>
        <taxon>Microbacterium</taxon>
    </lineage>
</organism>
<dbReference type="PANTHER" id="PTHR43540:SF6">
    <property type="entry name" value="ISOCHORISMATASE-LIKE DOMAIN-CONTAINING PROTEIN"/>
    <property type="match status" value="1"/>
</dbReference>
<evidence type="ECO:0000313" key="4">
    <source>
        <dbReference type="EMBL" id="SEB40528.1"/>
    </source>
</evidence>
<evidence type="ECO:0000259" key="3">
    <source>
        <dbReference type="Pfam" id="PF00857"/>
    </source>
</evidence>
<dbReference type="Pfam" id="PF00857">
    <property type="entry name" value="Isochorismatase"/>
    <property type="match status" value="1"/>
</dbReference>
<dbReference type="InterPro" id="IPR050272">
    <property type="entry name" value="Isochorismatase-like_hydrls"/>
</dbReference>
<keyword evidence="5" id="KW-1185">Reference proteome</keyword>
<dbReference type="InterPro" id="IPR000868">
    <property type="entry name" value="Isochorismatase-like_dom"/>
</dbReference>
<reference evidence="5" key="1">
    <citation type="submission" date="2016-10" db="EMBL/GenBank/DDBJ databases">
        <authorList>
            <person name="Varghese N."/>
            <person name="Submissions S."/>
        </authorList>
    </citation>
    <scope>NUCLEOTIDE SEQUENCE [LARGE SCALE GENOMIC DNA]</scope>
    <source>
        <strain evidence="5">DSM 16089</strain>
    </source>
</reference>
<dbReference type="RefSeq" id="WP_245647414.1">
    <property type="nucleotide sequence ID" value="NZ_FNSQ01000005.1"/>
</dbReference>